<keyword evidence="3 9" id="KW-0813">Transport</keyword>
<evidence type="ECO:0000256" key="1">
    <source>
        <dbReference type="ARBA" id="ARBA00004377"/>
    </source>
</evidence>
<keyword evidence="6" id="KW-0812">Transmembrane</keyword>
<name>A0A175R7T3_9HYPH</name>
<dbReference type="Gene3D" id="1.10.287.1490">
    <property type="match status" value="1"/>
</dbReference>
<dbReference type="PANTHER" id="PTHR30386">
    <property type="entry name" value="MEMBRANE FUSION SUBUNIT OF EMRAB-TOLC MULTIDRUG EFFLUX PUMP"/>
    <property type="match status" value="1"/>
</dbReference>
<dbReference type="STRING" id="401562.NS365_19225"/>
<gene>
    <name evidence="13" type="ORF">NS226_12315</name>
    <name evidence="14" type="ORF">NS365_19225</name>
</gene>
<evidence type="ECO:0000256" key="5">
    <source>
        <dbReference type="ARBA" id="ARBA00022519"/>
    </source>
</evidence>
<dbReference type="PATRIC" id="fig|401562.3.peg.2013"/>
<protein>
    <recommendedName>
        <fullName evidence="9">Membrane fusion protein (MFP) family protein</fullName>
    </recommendedName>
</protein>
<dbReference type="AlphaFoldDB" id="A0A175R7T3"/>
<evidence type="ECO:0000256" key="9">
    <source>
        <dbReference type="RuleBase" id="RU365093"/>
    </source>
</evidence>
<keyword evidence="8" id="KW-0472">Membrane</keyword>
<keyword evidence="10" id="KW-0175">Coiled coil</keyword>
<dbReference type="Pfam" id="PF26002">
    <property type="entry name" value="Beta-barrel_AprE"/>
    <property type="match status" value="1"/>
</dbReference>
<feature type="coiled-coil region" evidence="10">
    <location>
        <begin position="81"/>
        <end position="179"/>
    </location>
</feature>
<dbReference type="NCBIfam" id="TIGR01843">
    <property type="entry name" value="type_I_hlyD"/>
    <property type="match status" value="1"/>
</dbReference>
<comment type="similarity">
    <text evidence="2 9">Belongs to the membrane fusion protein (MFP) (TC 8.A.1) family.</text>
</comment>
<dbReference type="Gene3D" id="2.40.30.170">
    <property type="match status" value="1"/>
</dbReference>
<keyword evidence="16" id="KW-1185">Reference proteome</keyword>
<dbReference type="InterPro" id="IPR010129">
    <property type="entry name" value="T1SS_HlyD"/>
</dbReference>
<evidence type="ECO:0000256" key="4">
    <source>
        <dbReference type="ARBA" id="ARBA00022475"/>
    </source>
</evidence>
<dbReference type="Proteomes" id="UP000078272">
    <property type="component" value="Unassembled WGS sequence"/>
</dbReference>
<dbReference type="Gene3D" id="2.40.50.100">
    <property type="match status" value="1"/>
</dbReference>
<sequence>MTLAGLALSGLFLCGFGVWATTAPLSGAAIAHGFVVAAGRNLQIQHLEGGIVSEILVREGDRIAAEQPLFRFESSSAGAQRNRLRNQLLSLEARAARLSAERDGAPDLVFPAKLRQQPDDAPLANVLSEQMKEFTTKLEGHRREVAIIGQQIAALSEQIQGLGEQKSAAQEQLAVVKEELKRRKALLDKGLANRREYTDFLLSQAQLTGQIGEFGSSVLSAKTQVEEKKEQIARLQSKRVETAAAELNETRARIADVDEQLQAAEAVLERVTVRSPSAGVVVKVNYNAKGAVVSPGQPMAEILPTGENMIVEARLTPQDIDAVHVNQHADLRFTALNRLTPTVDATVTFVSPDRLVDPRTEQPYYVARLRLSDHLPPGVAIAQIYPGMPVETYIKTGERTFLEYLLKPLEDSFSRAFRET</sequence>
<evidence type="ECO:0000313" key="14">
    <source>
        <dbReference type="EMBL" id="KTR03213.1"/>
    </source>
</evidence>
<dbReference type="InterPro" id="IPR058781">
    <property type="entry name" value="HH_AprE-like"/>
</dbReference>
<dbReference type="InterPro" id="IPR058982">
    <property type="entry name" value="Beta-barrel_AprE"/>
</dbReference>
<keyword evidence="7" id="KW-1133">Transmembrane helix</keyword>
<evidence type="ECO:0000259" key="12">
    <source>
        <dbReference type="Pfam" id="PF26002"/>
    </source>
</evidence>
<evidence type="ECO:0000256" key="6">
    <source>
        <dbReference type="ARBA" id="ARBA00022692"/>
    </source>
</evidence>
<feature type="domain" description="AprE-like long alpha-helical hairpin" evidence="11">
    <location>
        <begin position="77"/>
        <end position="266"/>
    </location>
</feature>
<dbReference type="InterPro" id="IPR050739">
    <property type="entry name" value="MFP"/>
</dbReference>
<accession>A0A175R7T3</accession>
<dbReference type="EMBL" id="LDQA01000057">
    <property type="protein sequence ID" value="KTR03213.1"/>
    <property type="molecule type" value="Genomic_DNA"/>
</dbReference>
<dbReference type="Proteomes" id="UP000078529">
    <property type="component" value="Unassembled WGS sequence"/>
</dbReference>
<proteinExistence type="inferred from homology"/>
<evidence type="ECO:0000313" key="15">
    <source>
        <dbReference type="Proteomes" id="UP000078272"/>
    </source>
</evidence>
<reference evidence="15 16" key="1">
    <citation type="journal article" date="2016" name="Front. Microbiol.">
        <title>Genomic Resource of Rice Seed Associated Bacteria.</title>
        <authorList>
            <person name="Midha S."/>
            <person name="Bansal K."/>
            <person name="Sharma S."/>
            <person name="Kumar N."/>
            <person name="Patil P.P."/>
            <person name="Chaudhry V."/>
            <person name="Patil P.B."/>
        </authorList>
    </citation>
    <scope>NUCLEOTIDE SEQUENCE [LARGE SCALE GENOMIC DNA]</scope>
    <source>
        <strain evidence="13 15">NS226</strain>
        <strain evidence="14 16">NS365</strain>
    </source>
</reference>
<organism evidence="13 15">
    <name type="scientific">Aureimonas ureilytica</name>
    <dbReference type="NCBI Taxonomy" id="401562"/>
    <lineage>
        <taxon>Bacteria</taxon>
        <taxon>Pseudomonadati</taxon>
        <taxon>Pseudomonadota</taxon>
        <taxon>Alphaproteobacteria</taxon>
        <taxon>Hyphomicrobiales</taxon>
        <taxon>Aurantimonadaceae</taxon>
        <taxon>Aureimonas</taxon>
    </lineage>
</organism>
<evidence type="ECO:0000313" key="13">
    <source>
        <dbReference type="EMBL" id="KTQ95384.1"/>
    </source>
</evidence>
<evidence type="ECO:0000256" key="8">
    <source>
        <dbReference type="ARBA" id="ARBA00023136"/>
    </source>
</evidence>
<dbReference type="GO" id="GO:0005886">
    <property type="term" value="C:plasma membrane"/>
    <property type="evidence" value="ECO:0007669"/>
    <property type="project" value="UniProtKB-SubCell"/>
</dbReference>
<dbReference type="PROSITE" id="PS00543">
    <property type="entry name" value="HLYD_FAMILY"/>
    <property type="match status" value="1"/>
</dbReference>
<evidence type="ECO:0000313" key="16">
    <source>
        <dbReference type="Proteomes" id="UP000078529"/>
    </source>
</evidence>
<comment type="caution">
    <text evidence="13">The sequence shown here is derived from an EMBL/GenBank/DDBJ whole genome shotgun (WGS) entry which is preliminary data.</text>
</comment>
<comment type="subcellular location">
    <subcellularLocation>
        <location evidence="1 9">Cell inner membrane</location>
        <topology evidence="1 9">Single-pass membrane protein</topology>
    </subcellularLocation>
</comment>
<evidence type="ECO:0000256" key="7">
    <source>
        <dbReference type="ARBA" id="ARBA00022989"/>
    </source>
</evidence>
<dbReference type="Pfam" id="PF25994">
    <property type="entry name" value="HH_AprE"/>
    <property type="match status" value="1"/>
</dbReference>
<dbReference type="PANTHER" id="PTHR30386:SF17">
    <property type="entry name" value="ALKALINE PROTEASE SECRETION PROTEIN APRE"/>
    <property type="match status" value="1"/>
</dbReference>
<dbReference type="EMBL" id="LDPZ01000023">
    <property type="protein sequence ID" value="KTQ95384.1"/>
    <property type="molecule type" value="Genomic_DNA"/>
</dbReference>
<evidence type="ECO:0000256" key="3">
    <source>
        <dbReference type="ARBA" id="ARBA00022448"/>
    </source>
</evidence>
<feature type="domain" description="AprE-like beta-barrel" evidence="12">
    <location>
        <begin position="309"/>
        <end position="397"/>
    </location>
</feature>
<dbReference type="PRINTS" id="PR01490">
    <property type="entry name" value="RTXTOXIND"/>
</dbReference>
<feature type="coiled-coil region" evidence="10">
    <location>
        <begin position="218"/>
        <end position="274"/>
    </location>
</feature>
<evidence type="ECO:0000256" key="2">
    <source>
        <dbReference type="ARBA" id="ARBA00009477"/>
    </source>
</evidence>
<evidence type="ECO:0000256" key="10">
    <source>
        <dbReference type="SAM" id="Coils"/>
    </source>
</evidence>
<keyword evidence="4 9" id="KW-1003">Cell membrane</keyword>
<keyword evidence="5 9" id="KW-0997">Cell inner membrane</keyword>
<dbReference type="InterPro" id="IPR006144">
    <property type="entry name" value="Secretion_HlyD_CS"/>
</dbReference>
<evidence type="ECO:0000259" key="11">
    <source>
        <dbReference type="Pfam" id="PF25994"/>
    </source>
</evidence>
<dbReference type="GO" id="GO:0009306">
    <property type="term" value="P:protein secretion"/>
    <property type="evidence" value="ECO:0007669"/>
    <property type="project" value="InterPro"/>
</dbReference>